<proteinExistence type="predicted"/>
<protein>
    <submittedName>
        <fullName evidence="1">Uncharacterized protein</fullName>
    </submittedName>
</protein>
<gene>
    <name evidence="1" type="ORF">J2S59_000279</name>
</gene>
<evidence type="ECO:0000313" key="2">
    <source>
        <dbReference type="Proteomes" id="UP001240447"/>
    </source>
</evidence>
<dbReference type="Proteomes" id="UP001240447">
    <property type="component" value="Unassembled WGS sequence"/>
</dbReference>
<dbReference type="RefSeq" id="WP_068116865.1">
    <property type="nucleotide sequence ID" value="NZ_CCXJ01000051.1"/>
</dbReference>
<dbReference type="EMBL" id="JAUSQM010000001">
    <property type="protein sequence ID" value="MDP9820470.1"/>
    <property type="molecule type" value="Genomic_DNA"/>
</dbReference>
<sequence>MSKLAEREAFFYEHAGYSYRPGFETAEEGRKRCAHALAMAEVTGEAFGWSVRWEVDPDPMWDDDVEREHTDYGQWWAVLEDEDGERLGSLGSIDLGPDGYPDGPGADPYARVVAAELMLEARQEVYFRRYAVGA</sequence>
<reference evidence="1 2" key="1">
    <citation type="submission" date="2023-07" db="EMBL/GenBank/DDBJ databases">
        <title>Sequencing the genomes of 1000 actinobacteria strains.</title>
        <authorList>
            <person name="Klenk H.-P."/>
        </authorList>
    </citation>
    <scope>NUCLEOTIDE SEQUENCE [LARGE SCALE GENOMIC DNA]</scope>
    <source>
        <strain evidence="1 2">GD13</strain>
    </source>
</reference>
<accession>A0ABT9NK87</accession>
<keyword evidence="2" id="KW-1185">Reference proteome</keyword>
<organism evidence="1 2">
    <name type="scientific">Nocardioides massiliensis</name>
    <dbReference type="NCBI Taxonomy" id="1325935"/>
    <lineage>
        <taxon>Bacteria</taxon>
        <taxon>Bacillati</taxon>
        <taxon>Actinomycetota</taxon>
        <taxon>Actinomycetes</taxon>
        <taxon>Propionibacteriales</taxon>
        <taxon>Nocardioidaceae</taxon>
        <taxon>Nocardioides</taxon>
    </lineage>
</organism>
<name>A0ABT9NK87_9ACTN</name>
<comment type="caution">
    <text evidence="1">The sequence shown here is derived from an EMBL/GenBank/DDBJ whole genome shotgun (WGS) entry which is preliminary data.</text>
</comment>
<evidence type="ECO:0000313" key="1">
    <source>
        <dbReference type="EMBL" id="MDP9820470.1"/>
    </source>
</evidence>